<dbReference type="AlphaFoldDB" id="A0A151J6X0"/>
<protein>
    <submittedName>
        <fullName evidence="1">Uncharacterized protein</fullName>
    </submittedName>
</protein>
<proteinExistence type="predicted"/>
<dbReference type="Proteomes" id="UP000078492">
    <property type="component" value="Unassembled WGS sequence"/>
</dbReference>
<reference evidence="1 2" key="1">
    <citation type="submission" date="2015-09" db="EMBL/GenBank/DDBJ databases">
        <title>Trachymyrmex cornetzi WGS genome.</title>
        <authorList>
            <person name="Nygaard S."/>
            <person name="Hu H."/>
            <person name="Boomsma J."/>
            <person name="Zhang G."/>
        </authorList>
    </citation>
    <scope>NUCLEOTIDE SEQUENCE [LARGE SCALE GENOMIC DNA]</scope>
    <source>
        <strain evidence="1">Tcor2-1</strain>
        <tissue evidence="1">Whole body</tissue>
    </source>
</reference>
<name>A0A151J6X0_9HYME</name>
<evidence type="ECO:0000313" key="2">
    <source>
        <dbReference type="Proteomes" id="UP000078492"/>
    </source>
</evidence>
<sequence>NVEELRKICKSGTEKMRKRCKRVAETVREKAARNLVERSMGRISNFGTWLQGVKSEMKLRVQLKEVSQITEHWSEGEEKLDSISGE</sequence>
<feature type="non-terminal residue" evidence="1">
    <location>
        <position position="1"/>
    </location>
</feature>
<accession>A0A151J6X0</accession>
<evidence type="ECO:0000313" key="1">
    <source>
        <dbReference type="EMBL" id="KYN19305.1"/>
    </source>
</evidence>
<organism evidence="1 2">
    <name type="scientific">Trachymyrmex cornetzi</name>
    <dbReference type="NCBI Taxonomy" id="471704"/>
    <lineage>
        <taxon>Eukaryota</taxon>
        <taxon>Metazoa</taxon>
        <taxon>Ecdysozoa</taxon>
        <taxon>Arthropoda</taxon>
        <taxon>Hexapoda</taxon>
        <taxon>Insecta</taxon>
        <taxon>Pterygota</taxon>
        <taxon>Neoptera</taxon>
        <taxon>Endopterygota</taxon>
        <taxon>Hymenoptera</taxon>
        <taxon>Apocrita</taxon>
        <taxon>Aculeata</taxon>
        <taxon>Formicoidea</taxon>
        <taxon>Formicidae</taxon>
        <taxon>Myrmicinae</taxon>
        <taxon>Trachymyrmex</taxon>
    </lineage>
</organism>
<gene>
    <name evidence="1" type="ORF">ALC57_08365</name>
</gene>
<keyword evidence="2" id="KW-1185">Reference proteome</keyword>
<dbReference type="EMBL" id="KQ979758">
    <property type="protein sequence ID" value="KYN19305.1"/>
    <property type="molecule type" value="Genomic_DNA"/>
</dbReference>